<dbReference type="EMBL" id="FOWR01000005">
    <property type="protein sequence ID" value="SFO94458.1"/>
    <property type="molecule type" value="Genomic_DNA"/>
</dbReference>
<dbReference type="InterPro" id="IPR050740">
    <property type="entry name" value="Aldehyde_DH_Superfamily"/>
</dbReference>
<evidence type="ECO:0000313" key="5">
    <source>
        <dbReference type="Proteomes" id="UP000182692"/>
    </source>
</evidence>
<gene>
    <name evidence="4" type="ORF">SAMN03084138_00908</name>
</gene>
<dbReference type="Proteomes" id="UP000182692">
    <property type="component" value="Unassembled WGS sequence"/>
</dbReference>
<feature type="domain" description="Aldehyde dehydrogenase" evidence="3">
    <location>
        <begin position="20"/>
        <end position="475"/>
    </location>
</feature>
<sequence>MSVQGNMFIGGRAVHGTNGRIQGFDPKINEKLEPSFGLATCEDADEACVLAAGAFQLFRKTSASQRADLLRLIADNIMALGDTLIERGMKETGLPAARLEGERARTANQLRLFADVIQDGSWQDVRIDTALPDRQPLPRPFLGVRKIPLGPVVVFGSSNFPLAFSVAGGDTASALAAGCPVIVKGHSAHPGVSELIGRCIVDALAELNFHPGTFSLVFGSGNEIGQHLVSHPEIKAVGFTGSQSGGTALMSLAQQREEPIPVYAEMSSINPVVFMPASLAAQTASLAEQFYASLMMGAGQFCTNPGLVIALKSDALTHFKQHMSKLMEGNCAGSMLTPSIFSSYCENKSALINSPEVNLITQGHSEGHNACEPAFVEVEASDFIKDRALHREVFGSFSMLVVCNSEQEALDVLGSLEGQLTGTIHYSENDDQTFAQQLIDTMELKVGRILFNGFPTGVEVSTAMVHGGPYPSTSNSQTTSVGSMAIERFVRPVCYQNVPNTLLPPEIKPNNPLSIPRHIDGEPEKR</sequence>
<feature type="compositionally biased region" description="Basic and acidic residues" evidence="2">
    <location>
        <begin position="517"/>
        <end position="526"/>
    </location>
</feature>
<dbReference type="STRING" id="1121869.SAMN03084138_00908"/>
<evidence type="ECO:0000256" key="2">
    <source>
        <dbReference type="SAM" id="MobiDB-lite"/>
    </source>
</evidence>
<evidence type="ECO:0000259" key="3">
    <source>
        <dbReference type="Pfam" id="PF00171"/>
    </source>
</evidence>
<name>A0A1I5LB51_9GAMM</name>
<dbReference type="GeneID" id="35872500"/>
<dbReference type="Gene3D" id="3.40.605.10">
    <property type="entry name" value="Aldehyde Dehydrogenase, Chain A, domain 1"/>
    <property type="match status" value="2"/>
</dbReference>
<dbReference type="SUPFAM" id="SSF53720">
    <property type="entry name" value="ALDH-like"/>
    <property type="match status" value="1"/>
</dbReference>
<dbReference type="PANTHER" id="PTHR43353:SF3">
    <property type="entry name" value="ALDEHYDE DEHYDROGENASE-RELATED"/>
    <property type="match status" value="1"/>
</dbReference>
<dbReference type="GO" id="GO:0016620">
    <property type="term" value="F:oxidoreductase activity, acting on the aldehyde or oxo group of donors, NAD or NADP as acceptor"/>
    <property type="evidence" value="ECO:0007669"/>
    <property type="project" value="InterPro"/>
</dbReference>
<dbReference type="RefSeq" id="WP_074925454.1">
    <property type="nucleotide sequence ID" value="NZ_FOWR01000005.1"/>
</dbReference>
<organism evidence="4 5">
    <name type="scientific">Enterovibrio norvegicus DSM 15893</name>
    <dbReference type="NCBI Taxonomy" id="1121869"/>
    <lineage>
        <taxon>Bacteria</taxon>
        <taxon>Pseudomonadati</taxon>
        <taxon>Pseudomonadota</taxon>
        <taxon>Gammaproteobacteria</taxon>
        <taxon>Vibrionales</taxon>
        <taxon>Vibrionaceae</taxon>
        <taxon>Enterovibrio</taxon>
    </lineage>
</organism>
<dbReference type="InterPro" id="IPR016161">
    <property type="entry name" value="Ald_DH/histidinol_DH"/>
</dbReference>
<dbReference type="InterPro" id="IPR016162">
    <property type="entry name" value="Ald_DH_N"/>
</dbReference>
<feature type="region of interest" description="Disordered" evidence="2">
    <location>
        <begin position="505"/>
        <end position="526"/>
    </location>
</feature>
<evidence type="ECO:0000256" key="1">
    <source>
        <dbReference type="ARBA" id="ARBA00023002"/>
    </source>
</evidence>
<evidence type="ECO:0000313" key="4">
    <source>
        <dbReference type="EMBL" id="SFO94458.1"/>
    </source>
</evidence>
<dbReference type="AlphaFoldDB" id="A0A1I5LB51"/>
<dbReference type="InterPro" id="IPR015590">
    <property type="entry name" value="Aldehyde_DH_dom"/>
</dbReference>
<protein>
    <submittedName>
        <fullName evidence="4">NADP-dependent aldehyde dehydrogenase</fullName>
    </submittedName>
</protein>
<proteinExistence type="predicted"/>
<dbReference type="CDD" id="cd07129">
    <property type="entry name" value="ALDH_KGSADH"/>
    <property type="match status" value="1"/>
</dbReference>
<dbReference type="PANTHER" id="PTHR43353">
    <property type="entry name" value="SUCCINATE-SEMIALDEHYDE DEHYDROGENASE, MITOCHONDRIAL"/>
    <property type="match status" value="1"/>
</dbReference>
<dbReference type="Pfam" id="PF00171">
    <property type="entry name" value="Aldedh"/>
    <property type="match status" value="1"/>
</dbReference>
<dbReference type="InterPro" id="IPR044151">
    <property type="entry name" value="ALDH_KGSADH"/>
</dbReference>
<accession>A0A1I5LB51</accession>
<keyword evidence="1" id="KW-0560">Oxidoreductase</keyword>
<dbReference type="OrthoDB" id="9770537at2"/>
<reference evidence="4 5" key="1">
    <citation type="submission" date="2016-10" db="EMBL/GenBank/DDBJ databases">
        <authorList>
            <person name="de Groot N.N."/>
        </authorList>
    </citation>
    <scope>NUCLEOTIDE SEQUENCE [LARGE SCALE GENOMIC DNA]</scope>
    <source>
        <strain evidence="4 5">DSM 15893</strain>
    </source>
</reference>